<keyword evidence="2" id="KW-1185">Reference proteome</keyword>
<dbReference type="EMBL" id="JAUKUD010000001">
    <property type="protein sequence ID" value="KAK0754848.1"/>
    <property type="molecule type" value="Genomic_DNA"/>
</dbReference>
<comment type="caution">
    <text evidence="1">The sequence shown here is derived from an EMBL/GenBank/DDBJ whole genome shotgun (WGS) entry which is preliminary data.</text>
</comment>
<name>A0AA40FBP7_9PEZI</name>
<dbReference type="AlphaFoldDB" id="A0AA40FBP7"/>
<accession>A0AA40FBP7</accession>
<evidence type="ECO:0000313" key="2">
    <source>
        <dbReference type="Proteomes" id="UP001172155"/>
    </source>
</evidence>
<reference evidence="1" key="1">
    <citation type="submission" date="2023-06" db="EMBL/GenBank/DDBJ databases">
        <title>Genome-scale phylogeny and comparative genomics of the fungal order Sordariales.</title>
        <authorList>
            <consortium name="Lawrence Berkeley National Laboratory"/>
            <person name="Hensen N."/>
            <person name="Bonometti L."/>
            <person name="Westerberg I."/>
            <person name="Brannstrom I.O."/>
            <person name="Guillou S."/>
            <person name="Cros-Aarteil S."/>
            <person name="Calhoun S."/>
            <person name="Haridas S."/>
            <person name="Kuo A."/>
            <person name="Mondo S."/>
            <person name="Pangilinan J."/>
            <person name="Riley R."/>
            <person name="LaButti K."/>
            <person name="Andreopoulos B."/>
            <person name="Lipzen A."/>
            <person name="Chen C."/>
            <person name="Yanf M."/>
            <person name="Daum C."/>
            <person name="Ng V."/>
            <person name="Clum A."/>
            <person name="Steindorff A."/>
            <person name="Ohm R."/>
            <person name="Martin F."/>
            <person name="Silar P."/>
            <person name="Natvig D."/>
            <person name="Lalanne C."/>
            <person name="Gautier V."/>
            <person name="Ament-velasquez S.L."/>
            <person name="Kruys A."/>
            <person name="Hutchinson M.I."/>
            <person name="Powell A.J."/>
            <person name="Barry K."/>
            <person name="Miller A.N."/>
            <person name="Grigoriev I.V."/>
            <person name="Debuchy R."/>
            <person name="Gladieux P."/>
            <person name="Thoren M.H."/>
            <person name="Johannesson H."/>
        </authorList>
    </citation>
    <scope>NUCLEOTIDE SEQUENCE</scope>
    <source>
        <strain evidence="1">SMH3187-1</strain>
    </source>
</reference>
<evidence type="ECO:0000313" key="1">
    <source>
        <dbReference type="EMBL" id="KAK0754848.1"/>
    </source>
</evidence>
<proteinExistence type="predicted"/>
<gene>
    <name evidence="1" type="ORF">B0T18DRAFT_400149</name>
</gene>
<organism evidence="1 2">
    <name type="scientific">Schizothecium vesticola</name>
    <dbReference type="NCBI Taxonomy" id="314040"/>
    <lineage>
        <taxon>Eukaryota</taxon>
        <taxon>Fungi</taxon>
        <taxon>Dikarya</taxon>
        <taxon>Ascomycota</taxon>
        <taxon>Pezizomycotina</taxon>
        <taxon>Sordariomycetes</taxon>
        <taxon>Sordariomycetidae</taxon>
        <taxon>Sordariales</taxon>
        <taxon>Schizotheciaceae</taxon>
        <taxon>Schizothecium</taxon>
    </lineage>
</organism>
<dbReference type="Proteomes" id="UP001172155">
    <property type="component" value="Unassembled WGS sequence"/>
</dbReference>
<protein>
    <submittedName>
        <fullName evidence="1">Uncharacterized protein</fullName>
    </submittedName>
</protein>
<sequence>MKQSRDANLGTGQSSIYGHGAAIVIKTDGRAGGGQELEMPPPTLGTRVPTLGHQVPTLVHRVLTSTP</sequence>